<organism evidence="1 2">
    <name type="scientific">Alkalibacillus salilacus</name>
    <dbReference type="NCBI Taxonomy" id="284582"/>
    <lineage>
        <taxon>Bacteria</taxon>
        <taxon>Bacillati</taxon>
        <taxon>Bacillota</taxon>
        <taxon>Bacilli</taxon>
        <taxon>Bacillales</taxon>
        <taxon>Bacillaceae</taxon>
        <taxon>Alkalibacillus</taxon>
    </lineage>
</organism>
<gene>
    <name evidence="1" type="ORF">J2S77_001584</name>
</gene>
<sequence>MREVIVCSYNPDWILRFKHEAEKLQEVFISEDIIIYHIGSTAIPGLKAKPIIDIMVVIDNIVRVDQYVDGMRNLGYEPKGENGIPGRCYFQKGGDRRSHHVHVFEVGSPDIDRHLAFRDYLNTYPNDKHRYGDLKYDLAKAYPHDVASYIKGKESLVEEIEAKAIHWYHAQL</sequence>
<dbReference type="InterPro" id="IPR043519">
    <property type="entry name" value="NT_sf"/>
</dbReference>
<dbReference type="PANTHER" id="PTHR34822:SF1">
    <property type="entry name" value="GRPB FAMILY PROTEIN"/>
    <property type="match status" value="1"/>
</dbReference>
<evidence type="ECO:0000313" key="1">
    <source>
        <dbReference type="EMBL" id="MDQ0159600.1"/>
    </source>
</evidence>
<dbReference type="EMBL" id="JAUSTQ010000005">
    <property type="protein sequence ID" value="MDQ0159600.1"/>
    <property type="molecule type" value="Genomic_DNA"/>
</dbReference>
<name>A0ABT9VFL7_9BACI</name>
<dbReference type="PANTHER" id="PTHR34822">
    <property type="entry name" value="GRPB DOMAIN PROTEIN (AFU_ORTHOLOGUE AFUA_1G01530)"/>
    <property type="match status" value="1"/>
</dbReference>
<evidence type="ECO:0000313" key="2">
    <source>
        <dbReference type="Proteomes" id="UP001224359"/>
    </source>
</evidence>
<reference evidence="1 2" key="1">
    <citation type="submission" date="2023-07" db="EMBL/GenBank/DDBJ databases">
        <title>Genomic Encyclopedia of Type Strains, Phase IV (KMG-IV): sequencing the most valuable type-strain genomes for metagenomic binning, comparative biology and taxonomic classification.</title>
        <authorList>
            <person name="Goeker M."/>
        </authorList>
    </citation>
    <scope>NUCLEOTIDE SEQUENCE [LARGE SCALE GENOMIC DNA]</scope>
    <source>
        <strain evidence="1 2">DSM 16460</strain>
    </source>
</reference>
<proteinExistence type="predicted"/>
<dbReference type="SUPFAM" id="SSF81301">
    <property type="entry name" value="Nucleotidyltransferase"/>
    <property type="match status" value="1"/>
</dbReference>
<dbReference type="Pfam" id="PF04229">
    <property type="entry name" value="GrpB"/>
    <property type="match status" value="1"/>
</dbReference>
<protein>
    <submittedName>
        <fullName evidence="1">GrpB-like predicted nucleotidyltransferase (UPF0157 family)</fullName>
    </submittedName>
</protein>
<comment type="caution">
    <text evidence="1">The sequence shown here is derived from an EMBL/GenBank/DDBJ whole genome shotgun (WGS) entry which is preliminary data.</text>
</comment>
<dbReference type="Proteomes" id="UP001224359">
    <property type="component" value="Unassembled WGS sequence"/>
</dbReference>
<dbReference type="RefSeq" id="WP_306976203.1">
    <property type="nucleotide sequence ID" value="NZ_JAUSTQ010000005.1"/>
</dbReference>
<dbReference type="InterPro" id="IPR007344">
    <property type="entry name" value="GrpB/CoaE"/>
</dbReference>
<dbReference type="Gene3D" id="3.30.460.10">
    <property type="entry name" value="Beta Polymerase, domain 2"/>
    <property type="match status" value="1"/>
</dbReference>
<keyword evidence="2" id="KW-1185">Reference proteome</keyword>
<accession>A0ABT9VFL7</accession>